<evidence type="ECO:0000259" key="3">
    <source>
        <dbReference type="Pfam" id="PF03033"/>
    </source>
</evidence>
<evidence type="ECO:0000256" key="1">
    <source>
        <dbReference type="ARBA" id="ARBA00022679"/>
    </source>
</evidence>
<feature type="domain" description="Erythromycin biosynthesis protein CIII-like C-terminal" evidence="4">
    <location>
        <begin position="1016"/>
        <end position="1115"/>
    </location>
</feature>
<dbReference type="PANTHER" id="PTHR48050:SF26">
    <property type="entry name" value="STEROL 3-BETA-GLUCOSYLTRANSFERASE"/>
    <property type="match status" value="1"/>
</dbReference>
<dbReference type="SUPFAM" id="SSF53756">
    <property type="entry name" value="UDP-Glycosyltransferase/glycogen phosphorylase"/>
    <property type="match status" value="1"/>
</dbReference>
<dbReference type="InterPro" id="IPR050426">
    <property type="entry name" value="Glycosyltransferase_28"/>
</dbReference>
<dbReference type="InterPro" id="IPR010610">
    <property type="entry name" value="EryCIII-like_C"/>
</dbReference>
<feature type="compositionally biased region" description="Low complexity" evidence="2">
    <location>
        <begin position="448"/>
        <end position="461"/>
    </location>
</feature>
<feature type="region of interest" description="Disordered" evidence="2">
    <location>
        <begin position="35"/>
        <end position="98"/>
    </location>
</feature>
<proteinExistence type="predicted"/>
<dbReference type="EMBL" id="CP143809">
    <property type="protein sequence ID" value="WVO21588.1"/>
    <property type="molecule type" value="Genomic_DNA"/>
</dbReference>
<feature type="region of interest" description="Disordered" evidence="2">
    <location>
        <begin position="419"/>
        <end position="465"/>
    </location>
</feature>
<evidence type="ECO:0008006" key="7">
    <source>
        <dbReference type="Google" id="ProtNLM"/>
    </source>
</evidence>
<gene>
    <name evidence="5" type="ORF">IAS62_002897</name>
</gene>
<feature type="compositionally biased region" description="Polar residues" evidence="2">
    <location>
        <begin position="434"/>
        <end position="447"/>
    </location>
</feature>
<dbReference type="Pfam" id="PF06722">
    <property type="entry name" value="EryCIII-like_C"/>
    <property type="match status" value="1"/>
</dbReference>
<evidence type="ECO:0000259" key="4">
    <source>
        <dbReference type="Pfam" id="PF06722"/>
    </source>
</evidence>
<feature type="domain" description="Glycosyltransferase family 28 N-terminal" evidence="3">
    <location>
        <begin position="716"/>
        <end position="850"/>
    </location>
</feature>
<evidence type="ECO:0000256" key="2">
    <source>
        <dbReference type="SAM" id="MobiDB-lite"/>
    </source>
</evidence>
<dbReference type="GeneID" id="89989670"/>
<dbReference type="RefSeq" id="XP_064720827.1">
    <property type="nucleotide sequence ID" value="XM_064864755.1"/>
</dbReference>
<dbReference type="Pfam" id="PF03033">
    <property type="entry name" value="Glyco_transf_28"/>
    <property type="match status" value="1"/>
</dbReference>
<organism evidence="5 6">
    <name type="scientific">Cryptococcus decagattii</name>
    <dbReference type="NCBI Taxonomy" id="1859122"/>
    <lineage>
        <taxon>Eukaryota</taxon>
        <taxon>Fungi</taxon>
        <taxon>Dikarya</taxon>
        <taxon>Basidiomycota</taxon>
        <taxon>Agaricomycotina</taxon>
        <taxon>Tremellomycetes</taxon>
        <taxon>Tremellales</taxon>
        <taxon>Cryptococcaceae</taxon>
        <taxon>Cryptococcus</taxon>
        <taxon>Cryptococcus gattii species complex</taxon>
    </lineage>
</organism>
<evidence type="ECO:0000313" key="6">
    <source>
        <dbReference type="Proteomes" id="UP001432216"/>
    </source>
</evidence>
<keyword evidence="6" id="KW-1185">Reference proteome</keyword>
<dbReference type="InterPro" id="IPR004276">
    <property type="entry name" value="GlycoTrans_28_N"/>
</dbReference>
<reference evidence="5 6" key="1">
    <citation type="submission" date="2024-01" db="EMBL/GenBank/DDBJ databases">
        <title>Comparative genomics of Cryptococcus and Kwoniella reveals pathogenesis evolution and contrasting modes of karyotype evolution via chromosome fusion or intercentromeric recombination.</title>
        <authorList>
            <person name="Coelho M.A."/>
            <person name="David-Palma M."/>
            <person name="Shea T."/>
            <person name="Bowers K."/>
            <person name="McGinley-Smith S."/>
            <person name="Mohammad A.W."/>
            <person name="Gnirke A."/>
            <person name="Yurkov A.M."/>
            <person name="Nowrousian M."/>
            <person name="Sun S."/>
            <person name="Cuomo C.A."/>
            <person name="Heitman J."/>
        </authorList>
    </citation>
    <scope>NUCLEOTIDE SEQUENCE [LARGE SCALE GENOMIC DNA]</scope>
    <source>
        <strain evidence="5 6">7685027</strain>
    </source>
</reference>
<dbReference type="InterPro" id="IPR002213">
    <property type="entry name" value="UDP_glucos_trans"/>
</dbReference>
<feature type="compositionally biased region" description="Polar residues" evidence="2">
    <location>
        <begin position="83"/>
        <end position="94"/>
    </location>
</feature>
<dbReference type="Proteomes" id="UP001432216">
    <property type="component" value="Chromosome 4"/>
</dbReference>
<dbReference type="Gene3D" id="3.40.50.2000">
    <property type="entry name" value="Glycogen Phosphorylase B"/>
    <property type="match status" value="2"/>
</dbReference>
<name>A0ABZ2AWM0_9TREE</name>
<feature type="region of interest" description="Disordered" evidence="2">
    <location>
        <begin position="532"/>
        <end position="553"/>
    </location>
</feature>
<keyword evidence="1" id="KW-0808">Transferase</keyword>
<feature type="compositionally biased region" description="Acidic residues" evidence="2">
    <location>
        <begin position="37"/>
        <end position="49"/>
    </location>
</feature>
<sequence>MRWFSTSEEVQRSGPPCAAQLFDLFKYMAGANADADFGQDETAESEENEVPTNFPPQDDRPSSATGNDRPYALANDSHPHVTPQKTRPSTPSQAESEKIIPNYLEEAKKVTERERNSLSARLCAMSLGNLSNAILFHSSKKVRRTLPLKDPDPSPEIGAKSSSILLTPSASLDDYNIGALGDSFGDDMPLAGEDITDEEKMAAIIREFGDIASLCEDPEPERILAESKGSIFNVLSSLESAADDATVRQPDVLQAGPVTIHYPEAIRPSRRVWMELSSEMVTTYPVSSVRRINPMDHENPRDFYVEYETATGWTRGHFSVDTEQSAGQWRRAFQSALFRQARFKWRQSSGLSPPDNWSMMRVCIPLSRVTLKGITRYQAFATLIGLDVGIDAMLHPALSPLSSIENQLDDAPHKLKRIRPPSISSIKPPALPFSKTTSRKSQLTSLQAGDADAAKSFDSSSGYSASQDNLKEQKSLAFNIAVLNEQEWFAEALQSAVNASKLRKYAETAKVPKIVLEVDGHDCLAADDELELKSMGSPGSNESEEDEDSSNGLLQQARKREKAFMAAKVFGLKEEEGIWITVGTDIRYRFPVGDVENVISVPGIRAHFHAFALQIKGHEDLRFEFWKQASRDEVMAHIKSLAGKNPVVTALGSRSPSSGTPDSGKQTFEMHPADVLAPSKSSLFEPLSVTGDCLPYLPFVANQPLFTARLEPRTFVCLTIGSRGDVQPYIALGLGLKSHGHKVVIVTHSEFKDWVEGYGIEHREAGGDPTVLMKLSQEHKMLSPGFFKESLRSFRQWLDNLLLESWQACKDADVLIESPSAMAGIHISEALKIPYFRAFTMPWTRTSAYPQAFLVPTFEMGPSFNYATYVLFDNIMWKATAPQINRWRKRYLNLKPTDLSTLSITKVPFLYNFSPSVVPKPLDWHDDVIVTGYWNLEDSDRDWVPPTALEEFIVKANEKGRPIVYIGFGSIVVPQSDEMTQSIIKAVKKANVWAIIAKGWSSRGGDPAKEGQNITFPESCYGIDKVPHAWLFPRVRAALHHGGAGTVGASLRAGIPTLIKPWFGDQFFWSIRVSKLGVGLKVPSLRPDDVASALVKATSDRVMIEKAARIGERIRSENGVATAISAISYNISRAASDRRTARSTVSVGGNC</sequence>
<dbReference type="PANTHER" id="PTHR48050">
    <property type="entry name" value="STEROL 3-BETA-GLUCOSYLTRANSFERASE"/>
    <property type="match status" value="1"/>
</dbReference>
<protein>
    <recommendedName>
        <fullName evidence="7">Glycosyltransferase family 28 N-terminal domain-containing protein</fullName>
    </recommendedName>
</protein>
<dbReference type="CDD" id="cd03784">
    <property type="entry name" value="GT1_Gtf-like"/>
    <property type="match status" value="1"/>
</dbReference>
<accession>A0ABZ2AWM0</accession>
<evidence type="ECO:0000313" key="5">
    <source>
        <dbReference type="EMBL" id="WVO21588.1"/>
    </source>
</evidence>